<feature type="compositionally biased region" description="Basic and acidic residues" evidence="1">
    <location>
        <begin position="222"/>
        <end position="232"/>
    </location>
</feature>
<sequence length="358" mass="40988">MPRTLPWLTGESRKVKRESTPQKPRIKPELPNNSDDEKKPHPRRKSTKAQPEKLEFFRSSQSPPTSPIHRCPSEEYLHEGLDNDDIYIMVEDEFYSIAQTFTQHLHYAEYVKRQKEVKKLNEATIRDLVRSTDGTPILEETRKRKEAEELSARQKNGLDRLPDEEEGRDVEEEMKQDELEDAEEDADWEGTFLSSTRAAAGFSKQAGYGNSQVDASSPIRSRARDEEQHDLVEETASEDDDLDLQTNLPAPKQQLKRENGTNTSSFIARASPASTYSAIDSESRDLPSMNVRYRSPTGIKPRKKKLFDFDSFDNLPELNKPKFPTQERKSSFPLNQQDSGGDSKSKKARLNEVPTFLL</sequence>
<dbReference type="STRING" id="2070753.A0A3A2ZY87"/>
<feature type="compositionally biased region" description="Basic and acidic residues" evidence="1">
    <location>
        <begin position="11"/>
        <end position="20"/>
    </location>
</feature>
<keyword evidence="3" id="KW-1185">Reference proteome</keyword>
<feature type="compositionally biased region" description="Polar residues" evidence="1">
    <location>
        <begin position="260"/>
        <end position="280"/>
    </location>
</feature>
<dbReference type="AlphaFoldDB" id="A0A3A2ZY87"/>
<evidence type="ECO:0000313" key="2">
    <source>
        <dbReference type="EMBL" id="RJE24304.1"/>
    </source>
</evidence>
<feature type="region of interest" description="Disordered" evidence="1">
    <location>
        <begin position="139"/>
        <end position="358"/>
    </location>
</feature>
<dbReference type="OrthoDB" id="5374569at2759"/>
<dbReference type="EMBL" id="MVGC01000086">
    <property type="protein sequence ID" value="RJE24304.1"/>
    <property type="molecule type" value="Genomic_DNA"/>
</dbReference>
<proteinExistence type="predicted"/>
<feature type="compositionally biased region" description="Acidic residues" evidence="1">
    <location>
        <begin position="162"/>
        <end position="188"/>
    </location>
</feature>
<feature type="compositionally biased region" description="Polar residues" evidence="1">
    <location>
        <begin position="208"/>
        <end position="219"/>
    </location>
</feature>
<gene>
    <name evidence="2" type="ORF">PHISCL_03359</name>
</gene>
<feature type="compositionally biased region" description="Basic and acidic residues" evidence="1">
    <location>
        <begin position="139"/>
        <end position="161"/>
    </location>
</feature>
<evidence type="ECO:0000313" key="3">
    <source>
        <dbReference type="Proteomes" id="UP000266188"/>
    </source>
</evidence>
<feature type="compositionally biased region" description="Acidic residues" evidence="1">
    <location>
        <begin position="233"/>
        <end position="243"/>
    </location>
</feature>
<evidence type="ECO:0000256" key="1">
    <source>
        <dbReference type="SAM" id="MobiDB-lite"/>
    </source>
</evidence>
<protein>
    <submittedName>
        <fullName evidence="2">Uncharacterized protein</fullName>
    </submittedName>
</protein>
<dbReference type="Proteomes" id="UP000266188">
    <property type="component" value="Unassembled WGS sequence"/>
</dbReference>
<comment type="caution">
    <text evidence="2">The sequence shown here is derived from an EMBL/GenBank/DDBJ whole genome shotgun (WGS) entry which is preliminary data.</text>
</comment>
<organism evidence="2 3">
    <name type="scientific">Aspergillus sclerotialis</name>
    <dbReference type="NCBI Taxonomy" id="2070753"/>
    <lineage>
        <taxon>Eukaryota</taxon>
        <taxon>Fungi</taxon>
        <taxon>Dikarya</taxon>
        <taxon>Ascomycota</taxon>
        <taxon>Pezizomycotina</taxon>
        <taxon>Eurotiomycetes</taxon>
        <taxon>Eurotiomycetidae</taxon>
        <taxon>Eurotiales</taxon>
        <taxon>Aspergillaceae</taxon>
        <taxon>Aspergillus</taxon>
        <taxon>Aspergillus subgen. Polypaecilum</taxon>
    </lineage>
</organism>
<reference evidence="3" key="1">
    <citation type="submission" date="2017-02" db="EMBL/GenBank/DDBJ databases">
        <authorList>
            <person name="Tafer H."/>
            <person name="Lopandic K."/>
        </authorList>
    </citation>
    <scope>NUCLEOTIDE SEQUENCE [LARGE SCALE GENOMIC DNA]</scope>
    <source>
        <strain evidence="3">CBS 366.77</strain>
    </source>
</reference>
<feature type="region of interest" description="Disordered" evidence="1">
    <location>
        <begin position="1"/>
        <end position="72"/>
    </location>
</feature>
<accession>A0A3A2ZY87</accession>
<feature type="compositionally biased region" description="Polar residues" evidence="1">
    <location>
        <begin position="332"/>
        <end position="342"/>
    </location>
</feature>
<name>A0A3A2ZY87_9EURO</name>